<evidence type="ECO:0000313" key="1">
    <source>
        <dbReference type="EMBL" id="AKH47754.1"/>
    </source>
</evidence>
<protein>
    <submittedName>
        <fullName evidence="1">Uncharacterized protein</fullName>
    </submittedName>
</protein>
<reference evidence="1" key="1">
    <citation type="journal article" date="2015" name="Front. Microbiol.">
        <title>Combining genomic sequencing methods to explore viral diversity and reveal potential virus-host interactions.</title>
        <authorList>
            <person name="Chow C.E."/>
            <person name="Winget D.M."/>
            <person name="White R.A.III."/>
            <person name="Hallam S.J."/>
            <person name="Suttle C.A."/>
        </authorList>
    </citation>
    <scope>NUCLEOTIDE SEQUENCE</scope>
    <source>
        <strain evidence="1">Oxic1_2</strain>
    </source>
</reference>
<reference evidence="1" key="2">
    <citation type="submission" date="2015-03" db="EMBL/GenBank/DDBJ databases">
        <authorList>
            <person name="Chow C.-E.T."/>
            <person name="Winget D.M."/>
            <person name="White R.A.III."/>
            <person name="Hallam S.J."/>
            <person name="Suttle C.A."/>
        </authorList>
    </citation>
    <scope>NUCLEOTIDE SEQUENCE</scope>
    <source>
        <strain evidence="1">Oxic1_2</strain>
    </source>
</reference>
<sequence length="51" mass="5935">MYLPLVVTLCYMVSCYILDYTDDTQHNCQVHQISYNSHYLISSSISLVIVF</sequence>
<dbReference type="EMBL" id="KR029597">
    <property type="protein sequence ID" value="AKH47754.1"/>
    <property type="molecule type" value="Genomic_DNA"/>
</dbReference>
<name>A0A0F7L5E1_9VIRU</name>
<accession>A0A0F7L5E1</accession>
<organism evidence="1">
    <name type="scientific">uncultured marine virus</name>
    <dbReference type="NCBI Taxonomy" id="186617"/>
    <lineage>
        <taxon>Viruses</taxon>
        <taxon>environmental samples</taxon>
    </lineage>
</organism>
<proteinExistence type="predicted"/>